<dbReference type="CDD" id="cd02947">
    <property type="entry name" value="TRX_family"/>
    <property type="match status" value="1"/>
</dbReference>
<dbReference type="RefSeq" id="WP_114914970.1">
    <property type="nucleotide sequence ID" value="NZ_CP024848.1"/>
</dbReference>
<evidence type="ECO:0000259" key="4">
    <source>
        <dbReference type="PROSITE" id="PS51352"/>
    </source>
</evidence>
<evidence type="ECO:0000313" key="6">
    <source>
        <dbReference type="Proteomes" id="UP000253908"/>
    </source>
</evidence>
<comment type="similarity">
    <text evidence="1">Belongs to the thioredoxin family.</text>
</comment>
<dbReference type="OrthoDB" id="32134at2"/>
<accession>A0A345PCE6</accession>
<dbReference type="InterPro" id="IPR036249">
    <property type="entry name" value="Thioredoxin-like_sf"/>
</dbReference>
<dbReference type="PANTHER" id="PTHR45663:SF11">
    <property type="entry name" value="GEO12009P1"/>
    <property type="match status" value="1"/>
</dbReference>
<dbReference type="InterPro" id="IPR013766">
    <property type="entry name" value="Thioredoxin_domain"/>
</dbReference>
<dbReference type="PANTHER" id="PTHR45663">
    <property type="entry name" value="GEO12009P1"/>
    <property type="match status" value="1"/>
</dbReference>
<dbReference type="Gene3D" id="3.40.30.10">
    <property type="entry name" value="Glutaredoxin"/>
    <property type="match status" value="1"/>
</dbReference>
<protein>
    <submittedName>
        <fullName evidence="5">Thiol reductase thioredoxin</fullName>
    </submittedName>
</protein>
<dbReference type="GO" id="GO:0015035">
    <property type="term" value="F:protein-disulfide reductase activity"/>
    <property type="evidence" value="ECO:0007669"/>
    <property type="project" value="TreeGrafter"/>
</dbReference>
<evidence type="ECO:0000256" key="3">
    <source>
        <dbReference type="ARBA" id="ARBA00023284"/>
    </source>
</evidence>
<feature type="domain" description="Thioredoxin" evidence="4">
    <location>
        <begin position="39"/>
        <end position="154"/>
    </location>
</feature>
<dbReference type="GO" id="GO:0045454">
    <property type="term" value="P:cell redox homeostasis"/>
    <property type="evidence" value="ECO:0007669"/>
    <property type="project" value="TreeGrafter"/>
</dbReference>
<reference evidence="6" key="1">
    <citation type="submission" date="2017-11" db="EMBL/GenBank/DDBJ databases">
        <authorList>
            <person name="Zhu W."/>
        </authorList>
    </citation>
    <scope>NUCLEOTIDE SEQUENCE [LARGE SCALE GENOMIC DNA]</scope>
    <source>
        <strain evidence="6">160</strain>
    </source>
</reference>
<evidence type="ECO:0000256" key="1">
    <source>
        <dbReference type="ARBA" id="ARBA00008987"/>
    </source>
</evidence>
<sequence>MKKLLVILGIVLVGFITFEIIYTQATKVDITNNAYQKETLHPETIKQLKDENYENIILPEELDSIQADEQEAIVYFYSPICPHCLETTPVIIPKSKEIDAEVHMFNLLEFEKGWEDYGITKTPTLVYYKQGTERNRFEGAMAETDFLNFLDSND</sequence>
<dbReference type="Pfam" id="PF00085">
    <property type="entry name" value="Thioredoxin"/>
    <property type="match status" value="1"/>
</dbReference>
<keyword evidence="3" id="KW-0676">Redox-active center</keyword>
<gene>
    <name evidence="5" type="ORF">CUC15_01120</name>
</gene>
<keyword evidence="2" id="KW-1015">Disulfide bond</keyword>
<dbReference type="SUPFAM" id="SSF52833">
    <property type="entry name" value="Thioredoxin-like"/>
    <property type="match status" value="1"/>
</dbReference>
<dbReference type="GO" id="GO:0005829">
    <property type="term" value="C:cytosol"/>
    <property type="evidence" value="ECO:0007669"/>
    <property type="project" value="TreeGrafter"/>
</dbReference>
<dbReference type="KEGG" id="ocn:CUC15_01120"/>
<name>A0A345PCE6_9BACI</name>
<dbReference type="EMBL" id="CP024848">
    <property type="protein sequence ID" value="AXI07676.1"/>
    <property type="molecule type" value="Genomic_DNA"/>
</dbReference>
<organism evidence="5 6">
    <name type="scientific">Oceanobacillus zhaokaii</name>
    <dbReference type="NCBI Taxonomy" id="2052660"/>
    <lineage>
        <taxon>Bacteria</taxon>
        <taxon>Bacillati</taxon>
        <taxon>Bacillota</taxon>
        <taxon>Bacilli</taxon>
        <taxon>Bacillales</taxon>
        <taxon>Bacillaceae</taxon>
        <taxon>Oceanobacillus</taxon>
    </lineage>
</organism>
<evidence type="ECO:0000313" key="5">
    <source>
        <dbReference type="EMBL" id="AXI07676.1"/>
    </source>
</evidence>
<keyword evidence="6" id="KW-1185">Reference proteome</keyword>
<proteinExistence type="inferred from homology"/>
<dbReference type="PROSITE" id="PS51352">
    <property type="entry name" value="THIOREDOXIN_2"/>
    <property type="match status" value="1"/>
</dbReference>
<evidence type="ECO:0000256" key="2">
    <source>
        <dbReference type="ARBA" id="ARBA00023157"/>
    </source>
</evidence>
<dbReference type="Proteomes" id="UP000253908">
    <property type="component" value="Chromosome"/>
</dbReference>
<dbReference type="AlphaFoldDB" id="A0A345PCE6"/>